<dbReference type="InterPro" id="IPR032774">
    <property type="entry name" value="WG_beta_rep"/>
</dbReference>
<dbReference type="Pfam" id="PF14903">
    <property type="entry name" value="WG_beta_rep"/>
    <property type="match status" value="2"/>
</dbReference>
<dbReference type="PANTHER" id="PTHR37841">
    <property type="entry name" value="GLR2918 PROTEIN"/>
    <property type="match status" value="1"/>
</dbReference>
<keyword evidence="4" id="KW-1185">Reference proteome</keyword>
<evidence type="ECO:0000313" key="3">
    <source>
        <dbReference type="EMBL" id="CAA0111229.1"/>
    </source>
</evidence>
<evidence type="ECO:0008006" key="6">
    <source>
        <dbReference type="Google" id="ProtNLM"/>
    </source>
</evidence>
<feature type="signal peptide" evidence="1">
    <location>
        <begin position="1"/>
        <end position="20"/>
    </location>
</feature>
<evidence type="ECO:0000313" key="5">
    <source>
        <dbReference type="Proteomes" id="UP000439591"/>
    </source>
</evidence>
<gene>
    <name evidence="2" type="ORF">IHBHHGIJ_02462</name>
    <name evidence="3" type="ORF">KFEGEMFD_02649</name>
</gene>
<dbReference type="OrthoDB" id="5728104at2"/>
<protein>
    <recommendedName>
        <fullName evidence="6">WG repeat-containing protein</fullName>
    </recommendedName>
</protein>
<name>A0A5S9NS52_9GAMM</name>
<reference evidence="4 5" key="1">
    <citation type="submission" date="2019-11" db="EMBL/GenBank/DDBJ databases">
        <authorList>
            <person name="Holert J."/>
        </authorList>
    </citation>
    <scope>NUCLEOTIDE SEQUENCE [LARGE SCALE GENOMIC DNA]</scope>
    <source>
        <strain evidence="3">BC3_2A</strain>
        <strain evidence="2">SB11_1A</strain>
    </source>
</reference>
<proteinExistence type="predicted"/>
<evidence type="ECO:0000313" key="4">
    <source>
        <dbReference type="Proteomes" id="UP000435877"/>
    </source>
</evidence>
<dbReference type="RefSeq" id="WP_159269000.1">
    <property type="nucleotide sequence ID" value="NZ_CACSIK010000001.1"/>
</dbReference>
<dbReference type="EMBL" id="CACSIK010000001">
    <property type="protein sequence ID" value="CAA0093374.1"/>
    <property type="molecule type" value="Genomic_DNA"/>
</dbReference>
<dbReference type="AlphaFoldDB" id="A0A5S9NS52"/>
<accession>A0A5S9NS52</accession>
<dbReference type="PANTHER" id="PTHR37841:SF1">
    <property type="entry name" value="DUF3298 DOMAIN-CONTAINING PROTEIN"/>
    <property type="match status" value="1"/>
</dbReference>
<dbReference type="Proteomes" id="UP000439591">
    <property type="component" value="Unassembled WGS sequence"/>
</dbReference>
<dbReference type="Proteomes" id="UP000435877">
    <property type="component" value="Unassembled WGS sequence"/>
</dbReference>
<dbReference type="EMBL" id="CACSIM010000004">
    <property type="protein sequence ID" value="CAA0111229.1"/>
    <property type="molecule type" value="Genomic_DNA"/>
</dbReference>
<keyword evidence="1" id="KW-0732">Signal</keyword>
<evidence type="ECO:0000256" key="1">
    <source>
        <dbReference type="SAM" id="SignalP"/>
    </source>
</evidence>
<organism evidence="2 4">
    <name type="scientific">Zhongshania aliphaticivorans</name>
    <dbReference type="NCBI Taxonomy" id="1470434"/>
    <lineage>
        <taxon>Bacteria</taxon>
        <taxon>Pseudomonadati</taxon>
        <taxon>Pseudomonadota</taxon>
        <taxon>Gammaproteobacteria</taxon>
        <taxon>Cellvibrionales</taxon>
        <taxon>Spongiibacteraceae</taxon>
        <taxon>Zhongshania</taxon>
    </lineage>
</organism>
<sequence>MRLRFIAVFLVVLTPTPSLAAINTIVADVYSYNSNDYLRVAIQPEISADILMGEPLIACRAKWSIKSAHIDGENYPLSFFPPEAQKDINLFSLQLIFQIDSPAGFNAIACDPGHLEAPGSNKWSFTVTGSPSWEKLIRKDIKNTYTNSLQSQFNLRSIRSPQYLDADSAKTTYRQSIMEASPLTGTWVRTAAIEKGEVNLWPLRNIVLKKRLADSEKVTTKPNAAEKVVTVEDIDSLFSDAAFDTQLKAISKSVDDQAALTSMRDDIKNGEEQSKSKSYALFREYLRVKRVSKACSEQTPENLQALLAQTQECQKKWQGLEPFDVHGRYGYKLNGEVVIEAQYSDATSFKNGYALVVKNDRLLSITPSGDEHNQRYDISLESGYFSTLGLILAKEDELYGYINSKGETIIDFQYSAAESFDDLDRAIVKKNRGAQLIDENGTVLARSPINFELKDGHYISSETYDFERGNCSEDDVISGSTQAYTADGQPIGEEKYYSYRQRHICLLRSN</sequence>
<feature type="chain" id="PRO_5044097849" description="WG repeat-containing protein" evidence="1">
    <location>
        <begin position="21"/>
        <end position="510"/>
    </location>
</feature>
<evidence type="ECO:0000313" key="2">
    <source>
        <dbReference type="EMBL" id="CAA0093374.1"/>
    </source>
</evidence>